<dbReference type="AlphaFoldDB" id="A0A2H0UL00"/>
<dbReference type="PANTHER" id="PTHR43393:SF3">
    <property type="entry name" value="LYSINE DECARBOXYLASE-LIKE PROTEIN"/>
    <property type="match status" value="1"/>
</dbReference>
<dbReference type="PANTHER" id="PTHR43393">
    <property type="entry name" value="CYTOKININ RIBOSIDE 5'-MONOPHOSPHATE PHOSPHORIBOHYDROLASE"/>
    <property type="match status" value="1"/>
</dbReference>
<name>A0A2H0UL00_9BACT</name>
<dbReference type="EMBL" id="PFBF01000031">
    <property type="protein sequence ID" value="PIR86346.1"/>
    <property type="molecule type" value="Genomic_DNA"/>
</dbReference>
<dbReference type="InterPro" id="IPR005269">
    <property type="entry name" value="LOG"/>
</dbReference>
<dbReference type="InterPro" id="IPR052341">
    <property type="entry name" value="LOG_family_nucleotidases"/>
</dbReference>
<dbReference type="GO" id="GO:0005829">
    <property type="term" value="C:cytosol"/>
    <property type="evidence" value="ECO:0007669"/>
    <property type="project" value="TreeGrafter"/>
</dbReference>
<comment type="caution">
    <text evidence="2">The sequence shown here is derived from an EMBL/GenBank/DDBJ whole genome shotgun (WGS) entry which is preliminary data.</text>
</comment>
<evidence type="ECO:0000313" key="3">
    <source>
        <dbReference type="Proteomes" id="UP000230706"/>
    </source>
</evidence>
<dbReference type="GO" id="GO:0016787">
    <property type="term" value="F:hydrolase activity"/>
    <property type="evidence" value="ECO:0007669"/>
    <property type="project" value="UniProtKB-KW"/>
</dbReference>
<evidence type="ECO:0000313" key="2">
    <source>
        <dbReference type="EMBL" id="PIR86346.1"/>
    </source>
</evidence>
<dbReference type="Proteomes" id="UP000230706">
    <property type="component" value="Unassembled WGS sequence"/>
</dbReference>
<dbReference type="EC" id="3.2.2.n1" evidence="1"/>
<dbReference type="Pfam" id="PF03641">
    <property type="entry name" value="Lysine_decarbox"/>
    <property type="match status" value="1"/>
</dbReference>
<proteinExistence type="inferred from homology"/>
<reference evidence="3" key="1">
    <citation type="submission" date="2017-09" db="EMBL/GenBank/DDBJ databases">
        <title>Depth-based differentiation of microbial function through sediment-hosted aquifers and enrichment of novel symbionts in the deep terrestrial subsurface.</title>
        <authorList>
            <person name="Probst A.J."/>
            <person name="Ladd B."/>
            <person name="Jarett J.K."/>
            <person name="Geller-Mcgrath D.E."/>
            <person name="Sieber C.M.K."/>
            <person name="Emerson J.B."/>
            <person name="Anantharaman K."/>
            <person name="Thomas B.C."/>
            <person name="Malmstrom R."/>
            <person name="Stieglmeier M."/>
            <person name="Klingl A."/>
            <person name="Woyke T."/>
            <person name="Ryan C.M."/>
            <person name="Banfield J.F."/>
        </authorList>
    </citation>
    <scope>NUCLEOTIDE SEQUENCE [LARGE SCALE GENOMIC DNA]</scope>
</reference>
<dbReference type="InterPro" id="IPR031100">
    <property type="entry name" value="LOG_fam"/>
</dbReference>
<comment type="similarity">
    <text evidence="1">Belongs to the LOG family.</text>
</comment>
<keyword evidence="1" id="KW-0203">Cytokinin biosynthesis</keyword>
<organism evidence="2 3">
    <name type="scientific">Candidatus Kaiserbacteria bacterium CG10_big_fil_rev_8_21_14_0_10_43_70</name>
    <dbReference type="NCBI Taxonomy" id="1974605"/>
    <lineage>
        <taxon>Bacteria</taxon>
        <taxon>Candidatus Kaiseribacteriota</taxon>
    </lineage>
</organism>
<gene>
    <name evidence="2" type="ORF">COU13_01420</name>
</gene>
<dbReference type="NCBIfam" id="TIGR00730">
    <property type="entry name" value="Rossman fold protein, TIGR00730 family"/>
    <property type="match status" value="1"/>
</dbReference>
<sequence>MHFYLHLKLRTTYTLFQNAPSAVQLLNMNEKDKKPDPLSEKAKEFQVHRNPKKPTKNIPEAYAEHTHKHVQDFIDKELHERAGRAEEELIRGFHAIREYPKSVTFFGSARFEENHPYYQRARELSRRICEMGYAVITGGGPGIMEAGNRGSKEVCGYSVGFNIELPNEQVINPYVSHGVDFHYFFTRKVSLAFSAEVYLFFPGGFGTLDEFFEILTLMQTKKIPPVPVICIGSEFWDPLNSFICKTQLGSFGTISASDANLYKVMDGDEYILKVIQEAKLRNEYL</sequence>
<protein>
    <recommendedName>
        <fullName evidence="1">Cytokinin riboside 5'-monophosphate phosphoribohydrolase</fullName>
        <ecNumber evidence="1">3.2.2.n1</ecNumber>
    </recommendedName>
</protein>
<dbReference type="Gene3D" id="3.40.50.450">
    <property type="match status" value="1"/>
</dbReference>
<accession>A0A2H0UL00</accession>
<keyword evidence="1" id="KW-0378">Hydrolase</keyword>
<dbReference type="SUPFAM" id="SSF102405">
    <property type="entry name" value="MCP/YpsA-like"/>
    <property type="match status" value="1"/>
</dbReference>
<dbReference type="GO" id="GO:0009691">
    <property type="term" value="P:cytokinin biosynthetic process"/>
    <property type="evidence" value="ECO:0007669"/>
    <property type="project" value="UniProtKB-UniRule"/>
</dbReference>
<evidence type="ECO:0000256" key="1">
    <source>
        <dbReference type="RuleBase" id="RU363015"/>
    </source>
</evidence>